<evidence type="ECO:0000313" key="2">
    <source>
        <dbReference type="EMBL" id="SFB02514.1"/>
    </source>
</evidence>
<dbReference type="SMART" id="SM00530">
    <property type="entry name" value="HTH_XRE"/>
    <property type="match status" value="1"/>
</dbReference>
<sequence length="291" mass="32205">MPAKTSDARRRELGAELRRRRESAGINGVDLARKLGWSQSAVSRIEAGLGGVNEVNVIMYLAHCGVSTPEAGEVLKLAKETEDGYLVRVDSLRTLILHENMARRIAVSAPLVVPGLLQTEGYARAMISLPGYDEAAVKARLNLRMSRQRLLRSQRAPRFIYFIYEAALRCPFGGYQVMNEQMLHLAFLADQEHIAIRVVPFESGQIATITGALTLMDFADHGPLAYLETPTAGVFVEAPDGIARCRYNLGQLAKDALNERQSRGLLADLASRYDRPPKEHRAHCPDILAKE</sequence>
<dbReference type="STRING" id="490629.SAMN05216266_103353"/>
<feature type="domain" description="HTH cro/C1-type" evidence="1">
    <location>
        <begin position="17"/>
        <end position="71"/>
    </location>
</feature>
<evidence type="ECO:0000313" key="3">
    <source>
        <dbReference type="Proteomes" id="UP000243799"/>
    </source>
</evidence>
<dbReference type="EMBL" id="FOKG01000003">
    <property type="protein sequence ID" value="SFB02514.1"/>
    <property type="molecule type" value="Genomic_DNA"/>
</dbReference>
<organism evidence="2 3">
    <name type="scientific">Amycolatopsis marina</name>
    <dbReference type="NCBI Taxonomy" id="490629"/>
    <lineage>
        <taxon>Bacteria</taxon>
        <taxon>Bacillati</taxon>
        <taxon>Actinomycetota</taxon>
        <taxon>Actinomycetes</taxon>
        <taxon>Pseudonocardiales</taxon>
        <taxon>Pseudonocardiaceae</taxon>
        <taxon>Amycolatopsis</taxon>
    </lineage>
</organism>
<evidence type="ECO:0000259" key="1">
    <source>
        <dbReference type="PROSITE" id="PS50943"/>
    </source>
</evidence>
<dbReference type="RefSeq" id="WP_091671548.1">
    <property type="nucleotide sequence ID" value="NZ_FOKG01000003.1"/>
</dbReference>
<dbReference type="Proteomes" id="UP000243799">
    <property type="component" value="Unassembled WGS sequence"/>
</dbReference>
<gene>
    <name evidence="2" type="ORF">SAMN05216266_103353</name>
</gene>
<dbReference type="SUPFAM" id="SSF47413">
    <property type="entry name" value="lambda repressor-like DNA-binding domains"/>
    <property type="match status" value="1"/>
</dbReference>
<dbReference type="GO" id="GO:0003677">
    <property type="term" value="F:DNA binding"/>
    <property type="evidence" value="ECO:0007669"/>
    <property type="project" value="InterPro"/>
</dbReference>
<dbReference type="OrthoDB" id="3672921at2"/>
<proteinExistence type="predicted"/>
<dbReference type="AlphaFoldDB" id="A0A1I0XNN7"/>
<dbReference type="Pfam" id="PF19054">
    <property type="entry name" value="DUF5753"/>
    <property type="match status" value="1"/>
</dbReference>
<dbReference type="CDD" id="cd00093">
    <property type="entry name" value="HTH_XRE"/>
    <property type="match status" value="1"/>
</dbReference>
<dbReference type="InterPro" id="IPR010982">
    <property type="entry name" value="Lambda_DNA-bd_dom_sf"/>
</dbReference>
<protein>
    <submittedName>
        <fullName evidence="2">Helix-turn-helix domain-containing protein</fullName>
    </submittedName>
</protein>
<dbReference type="PROSITE" id="PS50943">
    <property type="entry name" value="HTH_CROC1"/>
    <property type="match status" value="1"/>
</dbReference>
<name>A0A1I0XNN7_9PSEU</name>
<dbReference type="InterPro" id="IPR043917">
    <property type="entry name" value="DUF5753"/>
</dbReference>
<keyword evidence="3" id="KW-1185">Reference proteome</keyword>
<dbReference type="InterPro" id="IPR001387">
    <property type="entry name" value="Cro/C1-type_HTH"/>
</dbReference>
<reference evidence="3" key="1">
    <citation type="submission" date="2016-10" db="EMBL/GenBank/DDBJ databases">
        <authorList>
            <person name="Varghese N."/>
            <person name="Submissions S."/>
        </authorList>
    </citation>
    <scope>NUCLEOTIDE SEQUENCE [LARGE SCALE GENOMIC DNA]</scope>
    <source>
        <strain evidence="3">CGMCC 4.3568</strain>
    </source>
</reference>
<dbReference type="Pfam" id="PF13560">
    <property type="entry name" value="HTH_31"/>
    <property type="match status" value="1"/>
</dbReference>
<dbReference type="Gene3D" id="1.10.260.40">
    <property type="entry name" value="lambda repressor-like DNA-binding domains"/>
    <property type="match status" value="1"/>
</dbReference>
<accession>A0A1I0XNN7</accession>